<name>A0AB39BJM4_9MICO</name>
<dbReference type="EMBL" id="CP162511">
    <property type="protein sequence ID" value="XDI06378.1"/>
    <property type="molecule type" value="Genomic_DNA"/>
</dbReference>
<feature type="region of interest" description="Disordered" evidence="1">
    <location>
        <begin position="1"/>
        <end position="21"/>
    </location>
</feature>
<evidence type="ECO:0000256" key="1">
    <source>
        <dbReference type="SAM" id="MobiDB-lite"/>
    </source>
</evidence>
<evidence type="ECO:0000313" key="2">
    <source>
        <dbReference type="EMBL" id="XDI06378.1"/>
    </source>
</evidence>
<accession>A0AB39BJM4</accession>
<protein>
    <submittedName>
        <fullName evidence="2">Uncharacterized protein</fullName>
    </submittedName>
</protein>
<feature type="compositionally biased region" description="Polar residues" evidence="1">
    <location>
        <begin position="1"/>
        <end position="14"/>
    </location>
</feature>
<dbReference type="PROSITE" id="PS51318">
    <property type="entry name" value="TAT"/>
    <property type="match status" value="1"/>
</dbReference>
<gene>
    <name evidence="2" type="ORF">ABFY20_04575</name>
</gene>
<proteinExistence type="predicted"/>
<reference evidence="2" key="1">
    <citation type="submission" date="2024-05" db="EMBL/GenBank/DDBJ databases">
        <title>Herbiconiux sp. A18JL235.</title>
        <authorList>
            <person name="Zhang G."/>
        </authorList>
    </citation>
    <scope>NUCLEOTIDE SEQUENCE</scope>
    <source>
        <strain evidence="2">A18JL235</strain>
    </source>
</reference>
<dbReference type="RefSeq" id="WP_368498760.1">
    <property type="nucleotide sequence ID" value="NZ_CP162511.1"/>
</dbReference>
<dbReference type="AlphaFoldDB" id="A0AB39BJM4"/>
<dbReference type="InterPro" id="IPR006311">
    <property type="entry name" value="TAT_signal"/>
</dbReference>
<organism evidence="2">
    <name type="scientific">Herbiconiux sp. A18JL235</name>
    <dbReference type="NCBI Taxonomy" id="3152363"/>
    <lineage>
        <taxon>Bacteria</taxon>
        <taxon>Bacillati</taxon>
        <taxon>Actinomycetota</taxon>
        <taxon>Actinomycetes</taxon>
        <taxon>Micrococcales</taxon>
        <taxon>Microbacteriaceae</taxon>
        <taxon>Herbiconiux</taxon>
    </lineage>
</organism>
<feature type="region of interest" description="Disordered" evidence="1">
    <location>
        <begin position="50"/>
        <end position="74"/>
    </location>
</feature>
<sequence length="233" mass="23154">MTQNTPDFPSSEATETAPRGLTRRQVAVGAAWAAPVIALAAATPLAAASGGGPSDATSISGATSTVSTNPSTVVPGEYPGVQVTSAFTNGYLQISNIIGTWETGILRLDINNAAGGTSTARSIVDQNGATVPTGASAIGRTYVAGGLVWTVTASSSTLLTLTAPSQTVAAPGPVTYPAPAFTVKATYNGTWEQDDEGQWPVYSASYVVSAGNVAGGGGATGTFPSDPYAPPVG</sequence>